<sequence>MFSEEDVISRYSQAQAIEDGVLHLVPNEISRVYFKYPVILSDKVFRLIEGAVANEHDLTDYRGVVRNLLFACASEARRARGESGLKAKVTIGAAVVKNIHEVFMVCGPADTPEPTITIMLPEDY</sequence>
<evidence type="ECO:0000313" key="1">
    <source>
        <dbReference type="EMBL" id="AFM11209.1"/>
    </source>
</evidence>
<dbReference type="Proteomes" id="UP000006048">
    <property type="component" value="Chromosome"/>
</dbReference>
<organism evidence="1 2">
    <name type="scientific">Turneriella parva (strain ATCC BAA-1111 / DSM 21527 / NCTC 11395 / H)</name>
    <name type="common">Leptospira parva</name>
    <dbReference type="NCBI Taxonomy" id="869212"/>
    <lineage>
        <taxon>Bacteria</taxon>
        <taxon>Pseudomonadati</taxon>
        <taxon>Spirochaetota</taxon>
        <taxon>Spirochaetia</taxon>
        <taxon>Leptospirales</taxon>
        <taxon>Leptospiraceae</taxon>
        <taxon>Turneriella</taxon>
    </lineage>
</organism>
<gene>
    <name evidence="1" type="ordered locus">Turpa_0557</name>
</gene>
<dbReference type="HOGENOM" id="CLU_2002906_0_0_12"/>
<proteinExistence type="predicted"/>
<dbReference type="EMBL" id="CP002959">
    <property type="protein sequence ID" value="AFM11209.1"/>
    <property type="molecule type" value="Genomic_DNA"/>
</dbReference>
<protein>
    <submittedName>
        <fullName evidence="1">Uncharacterized protein</fullName>
    </submittedName>
</protein>
<dbReference type="InterPro" id="IPR046480">
    <property type="entry name" value="DUF6573"/>
</dbReference>
<accession>I4B1Q2</accession>
<keyword evidence="2" id="KW-1185">Reference proteome</keyword>
<reference evidence="1 2" key="1">
    <citation type="submission" date="2012-06" db="EMBL/GenBank/DDBJ databases">
        <title>The complete chromosome of genome of Turneriella parva DSM 21527.</title>
        <authorList>
            <consortium name="US DOE Joint Genome Institute (JGI-PGF)"/>
            <person name="Lucas S."/>
            <person name="Han J."/>
            <person name="Lapidus A."/>
            <person name="Bruce D."/>
            <person name="Goodwin L."/>
            <person name="Pitluck S."/>
            <person name="Peters L."/>
            <person name="Kyrpides N."/>
            <person name="Mavromatis K."/>
            <person name="Ivanova N."/>
            <person name="Mikhailova N."/>
            <person name="Chertkov O."/>
            <person name="Detter J.C."/>
            <person name="Tapia R."/>
            <person name="Han C."/>
            <person name="Land M."/>
            <person name="Hauser L."/>
            <person name="Markowitz V."/>
            <person name="Cheng J.-F."/>
            <person name="Hugenholtz P."/>
            <person name="Woyke T."/>
            <person name="Wu D."/>
            <person name="Gronow S."/>
            <person name="Wellnitz S."/>
            <person name="Brambilla E."/>
            <person name="Klenk H.-P."/>
            <person name="Eisen J.A."/>
        </authorList>
    </citation>
    <scope>NUCLEOTIDE SEQUENCE [LARGE SCALE GENOMIC DNA]</scope>
    <source>
        <strain evidence="2">ATCC BAA-1111 / DSM 21527 / NCTC 11395 / H</strain>
    </source>
</reference>
<dbReference type="Pfam" id="PF20213">
    <property type="entry name" value="DUF6573"/>
    <property type="match status" value="1"/>
</dbReference>
<evidence type="ECO:0000313" key="2">
    <source>
        <dbReference type="Proteomes" id="UP000006048"/>
    </source>
</evidence>
<dbReference type="STRING" id="869212.Turpa_0557"/>
<dbReference type="KEGG" id="tpx:Turpa_0557"/>
<dbReference type="AlphaFoldDB" id="I4B1Q2"/>
<name>I4B1Q2_TURPD</name>